<gene>
    <name evidence="3" type="ORF">VNE69_01061</name>
</gene>
<feature type="compositionally biased region" description="Basic residues" evidence="1">
    <location>
        <begin position="303"/>
        <end position="319"/>
    </location>
</feature>
<accession>A0AAX4J848</accession>
<reference evidence="3" key="1">
    <citation type="journal article" date="2024" name="BMC Genomics">
        <title>Functional annotation of a divergent genome using sequence and structure-based similarity.</title>
        <authorList>
            <person name="Svedberg D."/>
            <person name="Winiger R.R."/>
            <person name="Berg A."/>
            <person name="Sharma H."/>
            <person name="Tellgren-Roth C."/>
            <person name="Debrunner-Vossbrinck B.A."/>
            <person name="Vossbrinck C.R."/>
            <person name="Barandun J."/>
        </authorList>
    </citation>
    <scope>NUCLEOTIDE SEQUENCE</scope>
    <source>
        <strain evidence="3">Illinois isolate</strain>
    </source>
</reference>
<feature type="chain" id="PRO_5043635024" evidence="2">
    <location>
        <begin position="17"/>
        <end position="319"/>
    </location>
</feature>
<dbReference type="KEGG" id="vnx:VNE69_01061"/>
<sequence length="319" mass="37739">MIFFFFHIITILCTYSIFVIPNGENFEVYMAVKQTDLPAIILITGCANKKRPNPPINIEDQNLVLVSKATPYFFSIITPIEKSSIEHLLNCHKVLNTRDTDEVGSFLNSEYVVMTKIPRVKNKIYIEILKSNNNLTVETHSRSKKIMFFKVISFYKIEFFNFFVYTKDYVLPNVSSLYQKNMLIFSQPENMIKELNDLSFNIDMETNKNEHRESEPRKASEEAARGHIKNKRFENVLSEDKLKPKLINQLKTRNSKDFPKTIKYQEPEAFYRQKKFDEICEVPKRNEITTEENPEYNNEVKNRNKRSSKIFKKRNSYKF</sequence>
<dbReference type="EMBL" id="CP142726">
    <property type="protein sequence ID" value="WUR02120.1"/>
    <property type="molecule type" value="Genomic_DNA"/>
</dbReference>
<dbReference type="Proteomes" id="UP001334084">
    <property type="component" value="Chromosome 1"/>
</dbReference>
<evidence type="ECO:0000313" key="3">
    <source>
        <dbReference type="EMBL" id="WUR02120.1"/>
    </source>
</evidence>
<dbReference type="GeneID" id="90539926"/>
<feature type="signal peptide" evidence="2">
    <location>
        <begin position="1"/>
        <end position="16"/>
    </location>
</feature>
<proteinExistence type="predicted"/>
<protein>
    <submittedName>
        <fullName evidence="3">Uncharacterized protein</fullName>
    </submittedName>
</protein>
<evidence type="ECO:0000256" key="1">
    <source>
        <dbReference type="SAM" id="MobiDB-lite"/>
    </source>
</evidence>
<dbReference type="RefSeq" id="XP_065328265.1">
    <property type="nucleotide sequence ID" value="XM_065472193.1"/>
</dbReference>
<feature type="region of interest" description="Disordered" evidence="1">
    <location>
        <begin position="290"/>
        <end position="319"/>
    </location>
</feature>
<name>A0AAX4J848_9MICR</name>
<keyword evidence="4" id="KW-1185">Reference proteome</keyword>
<evidence type="ECO:0000256" key="2">
    <source>
        <dbReference type="SAM" id="SignalP"/>
    </source>
</evidence>
<keyword evidence="2" id="KW-0732">Signal</keyword>
<evidence type="ECO:0000313" key="4">
    <source>
        <dbReference type="Proteomes" id="UP001334084"/>
    </source>
</evidence>
<dbReference type="AlphaFoldDB" id="A0AAX4J848"/>
<organism evidence="3 4">
    <name type="scientific">Vairimorpha necatrix</name>
    <dbReference type="NCBI Taxonomy" id="6039"/>
    <lineage>
        <taxon>Eukaryota</taxon>
        <taxon>Fungi</taxon>
        <taxon>Fungi incertae sedis</taxon>
        <taxon>Microsporidia</taxon>
        <taxon>Nosematidae</taxon>
        <taxon>Vairimorpha</taxon>
    </lineage>
</organism>